<dbReference type="InterPro" id="IPR043502">
    <property type="entry name" value="DNA/RNA_pol_sf"/>
</dbReference>
<comment type="caution">
    <text evidence="2">The sequence shown here is derived from an EMBL/GenBank/DDBJ whole genome shotgun (WGS) entry which is preliminary data.</text>
</comment>
<feature type="non-terminal residue" evidence="2">
    <location>
        <position position="310"/>
    </location>
</feature>
<dbReference type="AlphaFoldDB" id="A0A162D0M0"/>
<dbReference type="PANTHER" id="PTHR24559">
    <property type="entry name" value="TRANSPOSON TY3-I GAG-POL POLYPROTEIN"/>
    <property type="match status" value="1"/>
</dbReference>
<dbReference type="GO" id="GO:0071897">
    <property type="term" value="P:DNA biosynthetic process"/>
    <property type="evidence" value="ECO:0007669"/>
    <property type="project" value="UniProtKB-ARBA"/>
</dbReference>
<dbReference type="SUPFAM" id="SSF56672">
    <property type="entry name" value="DNA/RNA polymerases"/>
    <property type="match status" value="1"/>
</dbReference>
<evidence type="ECO:0000313" key="3">
    <source>
        <dbReference type="Proteomes" id="UP000076858"/>
    </source>
</evidence>
<dbReference type="Gene3D" id="3.10.10.10">
    <property type="entry name" value="HIV Type 1 Reverse Transcriptase, subunit A, domain 1"/>
    <property type="match status" value="1"/>
</dbReference>
<dbReference type="CDD" id="cd01647">
    <property type="entry name" value="RT_LTR"/>
    <property type="match status" value="1"/>
</dbReference>
<reference evidence="2 3" key="1">
    <citation type="submission" date="2016-03" db="EMBL/GenBank/DDBJ databases">
        <title>EvidentialGene: Evidence-directed Construction of Genes on Genomes.</title>
        <authorList>
            <person name="Gilbert D.G."/>
            <person name="Choi J.-H."/>
            <person name="Mockaitis K."/>
            <person name="Colbourne J."/>
            <person name="Pfrender M."/>
        </authorList>
    </citation>
    <scope>NUCLEOTIDE SEQUENCE [LARGE SCALE GENOMIC DNA]</scope>
    <source>
        <strain evidence="2 3">Xinb3</strain>
        <tissue evidence="2">Complete organism</tissue>
    </source>
</reference>
<proteinExistence type="predicted"/>
<accession>A0A162D0M0</accession>
<feature type="non-terminal residue" evidence="2">
    <location>
        <position position="1"/>
    </location>
</feature>
<dbReference type="EMBL" id="LRGB01006038">
    <property type="protein sequence ID" value="KZS01834.1"/>
    <property type="molecule type" value="Genomic_DNA"/>
</dbReference>
<dbReference type="OrthoDB" id="6364216at2759"/>
<dbReference type="Pfam" id="PF00078">
    <property type="entry name" value="RVT_1"/>
    <property type="match status" value="1"/>
</dbReference>
<protein>
    <recommendedName>
        <fullName evidence="1">Reverse transcriptase domain-containing protein</fullName>
    </recommendedName>
</protein>
<dbReference type="Gene3D" id="3.30.70.270">
    <property type="match status" value="1"/>
</dbReference>
<evidence type="ECO:0000313" key="2">
    <source>
        <dbReference type="EMBL" id="KZS01834.1"/>
    </source>
</evidence>
<dbReference type="PANTHER" id="PTHR24559:SF444">
    <property type="entry name" value="REVERSE TRANSCRIPTASE DOMAIN-CONTAINING PROTEIN"/>
    <property type="match status" value="1"/>
</dbReference>
<dbReference type="InterPro" id="IPR043128">
    <property type="entry name" value="Rev_trsase/Diguanyl_cyclase"/>
</dbReference>
<dbReference type="InterPro" id="IPR053134">
    <property type="entry name" value="RNA-dir_DNA_polymerase"/>
</dbReference>
<keyword evidence="3" id="KW-1185">Reference proteome</keyword>
<gene>
    <name evidence="2" type="ORF">APZ42_001385</name>
</gene>
<name>A0A162D0M0_9CRUS</name>
<organism evidence="2 3">
    <name type="scientific">Daphnia magna</name>
    <dbReference type="NCBI Taxonomy" id="35525"/>
    <lineage>
        <taxon>Eukaryota</taxon>
        <taxon>Metazoa</taxon>
        <taxon>Ecdysozoa</taxon>
        <taxon>Arthropoda</taxon>
        <taxon>Crustacea</taxon>
        <taxon>Branchiopoda</taxon>
        <taxon>Diplostraca</taxon>
        <taxon>Cladocera</taxon>
        <taxon>Anomopoda</taxon>
        <taxon>Daphniidae</taxon>
        <taxon>Daphnia</taxon>
    </lineage>
</organism>
<dbReference type="PROSITE" id="PS50878">
    <property type="entry name" value="RT_POL"/>
    <property type="match status" value="1"/>
</dbReference>
<feature type="domain" description="Reverse transcriptase" evidence="1">
    <location>
        <begin position="193"/>
        <end position="310"/>
    </location>
</feature>
<evidence type="ECO:0000259" key="1">
    <source>
        <dbReference type="PROSITE" id="PS50878"/>
    </source>
</evidence>
<dbReference type="InterPro" id="IPR000477">
    <property type="entry name" value="RT_dom"/>
</dbReference>
<dbReference type="Proteomes" id="UP000076858">
    <property type="component" value="Unassembled WGS sequence"/>
</dbReference>
<sequence>IPVDSLKIVACRVGSKQTGTLLVCPIPCSFPGKKFCVPSYLVSIKKGIVSVSVLNLSTETLHLKARDWLTEIECAYDAQVQLVEDQGPLENEEEEKTSSGQSLMCAAVHWKERWAAIKEGIQLGSGLNEEQRLRVLDVVSKHIKCFPTDGKLGSTSLVEFSIYTGDAKPQRSNPIRASYSERKIIAQKVEEFVRKGLARPSTSPWAASVVLVKKKDQDFRFCVDFRRINSVSKRDVYPLPRIDDVLDRLAGAKLFASIDLLSGYYQIPVAEKDREKTAFITPDGRFEFTRMPQAVHNGPACFQRLMDRVL</sequence>